<comment type="caution">
    <text evidence="3">The sequence shown here is derived from an EMBL/GenBank/DDBJ whole genome shotgun (WGS) entry which is preliminary data.</text>
</comment>
<reference evidence="3 4" key="1">
    <citation type="submission" date="2020-10" db="EMBL/GenBank/DDBJ databases">
        <authorList>
            <person name="Klimov P.B."/>
            <person name="Dyachkov S.M."/>
            <person name="Chetverikov P.E."/>
        </authorList>
    </citation>
    <scope>NUCLEOTIDE SEQUENCE [LARGE SCALE GENOMIC DNA]</scope>
    <source>
        <strain evidence="3">BMOC 18-1129-001#AD2665</strain>
        <tissue evidence="3">Entire mites</tissue>
    </source>
</reference>
<dbReference type="EMBL" id="JAIFTH010000810">
    <property type="protein sequence ID" value="KAG9508926.1"/>
    <property type="molecule type" value="Genomic_DNA"/>
</dbReference>
<feature type="region of interest" description="Disordered" evidence="1">
    <location>
        <begin position="468"/>
        <end position="501"/>
    </location>
</feature>
<dbReference type="Pfam" id="PF09172">
    <property type="entry name" value="Vit_open_b-sht"/>
    <property type="match status" value="1"/>
</dbReference>
<dbReference type="InterPro" id="IPR015819">
    <property type="entry name" value="Lipid_transp_b-sht_shell"/>
</dbReference>
<dbReference type="SMART" id="SM01169">
    <property type="entry name" value="DUF1943"/>
    <property type="match status" value="1"/>
</dbReference>
<dbReference type="Proteomes" id="UP000825002">
    <property type="component" value="Unassembled WGS sequence"/>
</dbReference>
<evidence type="ECO:0000256" key="1">
    <source>
        <dbReference type="SAM" id="MobiDB-lite"/>
    </source>
</evidence>
<feature type="region of interest" description="Disordered" evidence="1">
    <location>
        <begin position="1143"/>
        <end position="1171"/>
    </location>
</feature>
<dbReference type="SUPFAM" id="SSF56968">
    <property type="entry name" value="Lipovitellin-phosvitin complex, beta-sheet shell regions"/>
    <property type="match status" value="1"/>
</dbReference>
<accession>A0ABQ7S6A2</accession>
<feature type="domain" description="Vitellinogen open beta-sheet" evidence="2">
    <location>
        <begin position="365"/>
        <end position="662"/>
    </location>
</feature>
<gene>
    <name evidence="3" type="ORF">GZH46_02567</name>
</gene>
<name>A0ABQ7S6A2_9ACAR</name>
<dbReference type="InterPro" id="IPR050733">
    <property type="entry name" value="Vitellogenin/Apolipophorin"/>
</dbReference>
<evidence type="ECO:0000313" key="3">
    <source>
        <dbReference type="EMBL" id="KAG9508926.1"/>
    </source>
</evidence>
<feature type="non-terminal residue" evidence="3">
    <location>
        <position position="1"/>
    </location>
</feature>
<proteinExistence type="predicted"/>
<evidence type="ECO:0000313" key="4">
    <source>
        <dbReference type="Proteomes" id="UP000825002"/>
    </source>
</evidence>
<evidence type="ECO:0000259" key="2">
    <source>
        <dbReference type="SMART" id="SM01169"/>
    </source>
</evidence>
<dbReference type="PANTHER" id="PTHR23345">
    <property type="entry name" value="VITELLOGENIN-RELATED"/>
    <property type="match status" value="1"/>
</dbReference>
<dbReference type="InterPro" id="IPR015255">
    <property type="entry name" value="Vitellinogen_open_b-sht"/>
</dbReference>
<dbReference type="PANTHER" id="PTHR23345:SF15">
    <property type="entry name" value="VITELLOGENIN 1-RELATED"/>
    <property type="match status" value="1"/>
</dbReference>
<feature type="region of interest" description="Disordered" evidence="1">
    <location>
        <begin position="1664"/>
        <end position="1695"/>
    </location>
</feature>
<dbReference type="InterPro" id="IPR011030">
    <property type="entry name" value="Lipovitellin_superhlx_dom"/>
</dbReference>
<protein>
    <recommendedName>
        <fullName evidence="2">Vitellinogen open beta-sheet domain-containing protein</fullName>
    </recommendedName>
</protein>
<sequence length="2835" mass="324666">MSQDATTQSFKELIESLKQTSAQQLEQLTQQVVISERICQGTINAASASKTHADAGSEDLVKDVYMDALIGAETRATMKQLVRCIDSGKVDKIRANFYLTRLSLVDEDAVTGKDGSIVMELVDSLLMKRTGSQSSSMSRELLEAIERQKMFATTASLAKSLKKQQDNKSRNTQIERMVEQVTKTIAERYIYTTASAQQQQQEPAEKKADRQAALKAIGNIPSAYYPKETVQLLLKLASTSYESNAVRQSAIEALEDCDEARQLVKSIIKNVQEPTEVRIAAYRCLMTMSVTVGDIDELIALVSDSHRQSQDKQLIMYIVSHLNNVRNTNNRDYEQIVDILHANKQHYMAVQLLAKKFSHMQDMRKYSRNFQLEQSIGKIESGLIVESDLVYGDEEQQQQKRDYLPKLVRLNVSMPVFGKNVNVMEIAVRQDNMEEQIMRSMPKNFALKNGKLSMNSIERIVDAIKSVAKEQQEQQQQQQQQEQEKISNKNFNSNSNEEPEADLSIKVDGCTVLYVSLDDFKSTTSNQQRIRRNARTSAFEDVLEAMKKSFAFNRGAHFAINKRLAGILDIDAVLTGAMRVESRVHSISADQFEIVAHVQPRFGFEAIVGPSTISKRLLQRISTESSLAVHMKYSRSELVEVQVDLPMDDMELFKFQSEIVEQTRSGSYKYTRPSSMTGRDTDVYSDSANKFNTYNTNTNNYNKWSLKGKKQSTSSSSYYAKQLEMPAKLVRALGLDGKIELVYSPRDLTYLARCVVNKVEPSMQGYRFQIQSQKSNNKQQQQYAIVVSTPGSSQVDRNIQMRVLKQTTPQRVTIKTDLISSFAAGSAQLELVRDERQVALRLETISRQGKAAKLEAGFQQTTPVMNGKKQVTLKPYMTIVVPNQPAMRFDGLVSIQQGPKTVIAYDFKMPEQLFTQLYAGKRSQQTTTSATGQAQFVRGKIIADIDEPTTSSYSKQRRSMSSPLERYFSQDVIISSETVAQLGELAVKLHAMLESKAQESFGFEVSTQYQLGAHKRQEQSKFAAKLHYQVPRGQQKGAAQRQSLYLEHECTAHPEHAFLVQVNHAYKPEEHQDLSIDLHYAGNNKNKRGQQDNKEQVSYSHQLKYKQDAVECVFAIKATPVDYEREAKLIVQTDKLRFNSSSAKFQSLRNSRSRSMSSSSSSDDNTKLAISSSSSPSLKVQFVVVDTLNKETTVEARYEMNDYKSVLASLKLDNNKRQYRVAHQVRRDESGNKFNNKLQLDIEGKQSEIDYVVRAEKLSRGVHELIVDGVAKTHGSRGPINFETKTRVQYERDIGFEHRTQTSGDFHLELVCKPQQGIYKLAHQSEEIVMDMMARVMPNPEPVKQIQWQLKQRRSQFVHQTKVLIDEREDKLVVQSQQQSPRNNNKSYKLDALLNFSSKKSTPSYLQAVWDDARAKASIEYQPESGHFQSQISTRSIAHKTIVDVRRKHSSSSLSFSSMLKSLEDCEITVQSRTDKNSKLVCEIQAKLSSARQARQQVSMNIPKWYEIKVEMINGDGRTSYGGMLAKQVRYVAKKGQENKSKNTGYEQYQLMMDASTWPNTKFESDVTDYTGRRSSFAADMWAQEEKPSTFAMQSPMYVSQSELVFGREQGLRLKGSLKNLERNERYELDTGLATGNKHRSYFKLDAPEHKSFAFFEPQTQSGEFSIERPAHKSSPWSLKSKFESERDQQQGSIKSKLGRFVRRATVEYDDEYEQHQHSFQFTPSTENVKFMSERRFKSPQQQQQQQQKPWWKLQTDVSSYRAQEALNKPSMFNLETADYDADFTVKPFGDEQHAAWKIRARRSINEGELSKYHSSKDNKKDNKKESGKTYKAMMKHLSDKQLRALLESECSSSGERCKSKLHVPSKFTSRYEHDFDYEKSTHSTNDNNNKKSSRLSKFDFELDAPERRFSHMSSFEMERPRGSALSWRHKRSTGSTYERSGASSSSLISLRKNLENMDARIKSKTVYDNDELYNIEAQLNQGLYSNNKQDNKPLSSLKFNTQQWRSEMQYQPESHAQFEFVTPEQRRHLTRFEPMTESADMLKFTSKSFNKRGNQEYQMQGQFPGQYLRQLTTDSNNVMIDGAQQKQYSAPTKFDYQDDSYKAGFDFDNERTNWYMNNAKSGFEHNTKLARSIDGKQQQEKVLTTITKSARFGTLAYVDVTVSPVDKSMTINIESALIKGKIVAESVRGTEQKVIKFKFENQQNINEQIARELVREYLSTNNKNYSKFVSSKYVQKIETLVKQLAQVPFKHETELVYDAREQSYKIKTQIERNQQLVLDASATVMPERQTVARCHTRRIQSELIVDHKTGAFQVRATGETIRDNKTFTHETVVEKLSNDLYSIQSRTTYKQRELATIVGRVMTPTKALYTQDKVSQIEATLFEAKYRVMVRQTGDLVKVIVQDDKRQLVHDNEFKYDQQRERVEFQCRTTDNKYNTVVYKSQGVVALDSDEVSHIVIDSAYNKAQLKAQYVPKKELNVAVDGATMKHMTKLELPQSNGARTAWAKAVKQMKLRSYTKSQKLSYDVDAFVDTYQPIYKIKAQAFDAKDRQMFDLVVVGQPQQRSIGKLNTRHFAGELIADHKTDSVELRCETDNKKYTHETQVQRIGGQDYTIRSITNYKNQQLVKLVGRVAPKELISTRSYRSTTQGGSTTAELEAHLFDQQYKVIAQANKIQGGKMHKYTLNVDDNKRNIVSQNDIVYDTQREQIVFQSRVADKYQGGIIYKADGRISTQADDEQSSQIKYVSQRSQMNVEYKPKKEMLIDIETPEVEHSTKLIMPTTQVASRIPWKSAFQQMNLSSSLNAPLRSSPYKKFAYNFDADFDVHRKPSMFAIKLH</sequence>
<dbReference type="SUPFAM" id="SSF48431">
    <property type="entry name" value="Lipovitellin-phosvitin complex, superhelical domain"/>
    <property type="match status" value="1"/>
</dbReference>
<feature type="compositionally biased region" description="Low complexity" evidence="1">
    <location>
        <begin position="1147"/>
        <end position="1162"/>
    </location>
</feature>
<dbReference type="Gene3D" id="1.25.10.20">
    <property type="entry name" value="Vitellinogen, superhelical"/>
    <property type="match status" value="1"/>
</dbReference>
<keyword evidence="4" id="KW-1185">Reference proteome</keyword>
<organism evidence="3 4">
    <name type="scientific">Fragariocoptes setiger</name>
    <dbReference type="NCBI Taxonomy" id="1670756"/>
    <lineage>
        <taxon>Eukaryota</taxon>
        <taxon>Metazoa</taxon>
        <taxon>Ecdysozoa</taxon>
        <taxon>Arthropoda</taxon>
        <taxon>Chelicerata</taxon>
        <taxon>Arachnida</taxon>
        <taxon>Acari</taxon>
        <taxon>Acariformes</taxon>
        <taxon>Trombidiformes</taxon>
        <taxon>Prostigmata</taxon>
        <taxon>Eupodina</taxon>
        <taxon>Eriophyoidea</taxon>
        <taxon>Phytoptidae</taxon>
        <taxon>Fragariocoptes</taxon>
    </lineage>
</organism>